<reference evidence="4" key="2">
    <citation type="submission" date="2016-11" db="EMBL/GenBank/DDBJ databases">
        <authorList>
            <person name="Varghese N."/>
            <person name="Submissions S."/>
        </authorList>
    </citation>
    <scope>NUCLEOTIDE SEQUENCE [LARGE SCALE GENOMIC DNA]</scope>
    <source>
        <strain evidence="4">DSM 27989</strain>
    </source>
</reference>
<evidence type="ECO:0000256" key="1">
    <source>
        <dbReference type="SAM" id="SignalP"/>
    </source>
</evidence>
<dbReference type="AlphaFoldDB" id="A0A1M6XHG6"/>
<dbReference type="Proteomes" id="UP000184120">
    <property type="component" value="Unassembled WGS sequence"/>
</dbReference>
<protein>
    <recommendedName>
        <fullName evidence="6">YD repeat-containing protein</fullName>
    </recommendedName>
</protein>
<proteinExistence type="predicted"/>
<feature type="signal peptide" evidence="1">
    <location>
        <begin position="1"/>
        <end position="18"/>
    </location>
</feature>
<reference evidence="5" key="4">
    <citation type="journal article" date="2019" name="Int. J. Syst. Evol. Microbiol.">
        <title>The Global Catalogue of Microorganisms (GCM) 10K type strain sequencing project: providing services to taxonomists for standard genome sequencing and annotation.</title>
        <authorList>
            <consortium name="The Broad Institute Genomics Platform"/>
            <consortium name="The Broad Institute Genome Sequencing Center for Infectious Disease"/>
            <person name="Wu L."/>
            <person name="Ma J."/>
        </authorList>
    </citation>
    <scope>NUCLEOTIDE SEQUENCE [LARGE SCALE GENOMIC DNA]</scope>
    <source>
        <strain evidence="5">CGMCC 1.12707</strain>
    </source>
</reference>
<evidence type="ECO:0008006" key="6">
    <source>
        <dbReference type="Google" id="ProtNLM"/>
    </source>
</evidence>
<sequence>MLKYFVLSTILFSGLAFAQKSEIEKNKVNGKPTSIEESMQKASIRMQQITGYELQYHTKSIYNKDGNPVSREYFNEDGNRVSSESFTYNEANKISSSEMKSEDETLKFYFQYEYTEDGYTIVKSENDVNILQTEYKLDNNQNVIYEKETNLFEEGNLFTEKKYEYTGGFLTKTIVKYNNGSHTLLYKNDALGNAVEEQYMDKNNKLIYKFVRKFDKNQNITEEITYDTNSKITNSSQIMYEYDEQKNWIKRTQYTSKIDEPISNTLRTIRY</sequence>
<evidence type="ECO:0000313" key="4">
    <source>
        <dbReference type="Proteomes" id="UP000184120"/>
    </source>
</evidence>
<keyword evidence="5" id="KW-1185">Reference proteome</keyword>
<dbReference type="OrthoDB" id="1439289at2"/>
<reference evidence="2" key="1">
    <citation type="journal article" date="2014" name="Int. J. Syst. Evol. Microbiol.">
        <title>Complete genome of a new Firmicutes species belonging to the dominant human colonic microbiota ('Ruminococcus bicirculans') reveals two chromosomes and a selective capacity to utilize plant glucans.</title>
        <authorList>
            <consortium name="NISC Comparative Sequencing Program"/>
            <person name="Wegmann U."/>
            <person name="Louis P."/>
            <person name="Goesmann A."/>
            <person name="Henrissat B."/>
            <person name="Duncan S.H."/>
            <person name="Flint H.J."/>
        </authorList>
    </citation>
    <scope>NUCLEOTIDE SEQUENCE</scope>
    <source>
        <strain evidence="2">CGMCC 1.12707</strain>
    </source>
</reference>
<evidence type="ECO:0000313" key="5">
    <source>
        <dbReference type="Proteomes" id="UP000650994"/>
    </source>
</evidence>
<dbReference type="Gene3D" id="2.180.10.10">
    <property type="entry name" value="RHS repeat-associated core"/>
    <property type="match status" value="1"/>
</dbReference>
<dbReference type="EMBL" id="BMFL01000011">
    <property type="protein sequence ID" value="GGF00883.1"/>
    <property type="molecule type" value="Genomic_DNA"/>
</dbReference>
<feature type="chain" id="PRO_5012025584" description="YD repeat-containing protein" evidence="1">
    <location>
        <begin position="19"/>
        <end position="271"/>
    </location>
</feature>
<dbReference type="STRING" id="1434701.SAMN05443634_105251"/>
<accession>A0A1M6XHG6</accession>
<keyword evidence="1" id="KW-0732">Signal</keyword>
<reference evidence="3" key="3">
    <citation type="submission" date="2016-11" db="EMBL/GenBank/DDBJ databases">
        <authorList>
            <person name="Jaros S."/>
            <person name="Januszkiewicz K."/>
            <person name="Wedrychowicz H."/>
        </authorList>
    </citation>
    <scope>NUCLEOTIDE SEQUENCE [LARGE SCALE GENOMIC DNA]</scope>
    <source>
        <strain evidence="3">DSM 27989</strain>
    </source>
</reference>
<dbReference type="Proteomes" id="UP000650994">
    <property type="component" value="Unassembled WGS sequence"/>
</dbReference>
<evidence type="ECO:0000313" key="3">
    <source>
        <dbReference type="EMBL" id="SHL05414.1"/>
    </source>
</evidence>
<evidence type="ECO:0000313" key="2">
    <source>
        <dbReference type="EMBL" id="GGF00883.1"/>
    </source>
</evidence>
<organism evidence="3 4">
    <name type="scientific">Chishuiella changwenlii</name>
    <dbReference type="NCBI Taxonomy" id="1434701"/>
    <lineage>
        <taxon>Bacteria</taxon>
        <taxon>Pseudomonadati</taxon>
        <taxon>Bacteroidota</taxon>
        <taxon>Flavobacteriia</taxon>
        <taxon>Flavobacteriales</taxon>
        <taxon>Weeksellaceae</taxon>
        <taxon>Chishuiella</taxon>
    </lineage>
</organism>
<gene>
    <name evidence="2" type="ORF">GCM10010984_18030</name>
    <name evidence="3" type="ORF">SAMN05443634_105251</name>
</gene>
<dbReference type="RefSeq" id="WP_072931342.1">
    <property type="nucleotide sequence ID" value="NZ_BMFL01000011.1"/>
</dbReference>
<reference evidence="2" key="5">
    <citation type="submission" date="2024-05" db="EMBL/GenBank/DDBJ databases">
        <authorList>
            <person name="Sun Q."/>
            <person name="Zhou Y."/>
        </authorList>
    </citation>
    <scope>NUCLEOTIDE SEQUENCE</scope>
    <source>
        <strain evidence="2">CGMCC 1.12707</strain>
    </source>
</reference>
<dbReference type="EMBL" id="FRBH01000005">
    <property type="protein sequence ID" value="SHL05414.1"/>
    <property type="molecule type" value="Genomic_DNA"/>
</dbReference>
<name>A0A1M6XHG6_9FLAO</name>